<evidence type="ECO:0008006" key="2">
    <source>
        <dbReference type="Google" id="ProtNLM"/>
    </source>
</evidence>
<gene>
    <name evidence="1" type="ORF">S03H2_16278</name>
</gene>
<name>X1F1R1_9ZZZZ</name>
<evidence type="ECO:0000313" key="1">
    <source>
        <dbReference type="EMBL" id="GAH39551.1"/>
    </source>
</evidence>
<dbReference type="EMBL" id="BARU01008309">
    <property type="protein sequence ID" value="GAH39551.1"/>
    <property type="molecule type" value="Genomic_DNA"/>
</dbReference>
<dbReference type="InterPro" id="IPR036900">
    <property type="entry name" value="A-D-PHexomutase_C_sf"/>
</dbReference>
<organism evidence="1">
    <name type="scientific">marine sediment metagenome</name>
    <dbReference type="NCBI Taxonomy" id="412755"/>
    <lineage>
        <taxon>unclassified sequences</taxon>
        <taxon>metagenomes</taxon>
        <taxon>ecological metagenomes</taxon>
    </lineage>
</organism>
<sequence length="130" mass="14976">FVFPEFQFARDGILAAAYLVEQLMKEETQLSDLASEIPKFYMAKKIIQVLYQYRGKLMLNLIDEAYEHNLSTLDGVKIYFDYGWCLIRPGADENTFEIYSEAKGKGEATQLNKHWANIIEDIVHSIETGT</sequence>
<comment type="caution">
    <text evidence="1">The sequence shown here is derived from an EMBL/GenBank/DDBJ whole genome shotgun (WGS) entry which is preliminary data.</text>
</comment>
<dbReference type="SUPFAM" id="SSF55957">
    <property type="entry name" value="Phosphoglucomutase, C-terminal domain"/>
    <property type="match status" value="1"/>
</dbReference>
<feature type="non-terminal residue" evidence="1">
    <location>
        <position position="1"/>
    </location>
</feature>
<dbReference type="GO" id="GO:0016868">
    <property type="term" value="F:intramolecular phosphotransferase activity"/>
    <property type="evidence" value="ECO:0007669"/>
    <property type="project" value="InterPro"/>
</dbReference>
<dbReference type="Gene3D" id="3.30.310.50">
    <property type="entry name" value="Alpha-D-phosphohexomutase, C-terminal domain"/>
    <property type="match status" value="1"/>
</dbReference>
<dbReference type="AlphaFoldDB" id="X1F1R1"/>
<proteinExistence type="predicted"/>
<reference evidence="1" key="1">
    <citation type="journal article" date="2014" name="Front. Microbiol.">
        <title>High frequency of phylogenetically diverse reductive dehalogenase-homologous genes in deep subseafloor sedimentary metagenomes.</title>
        <authorList>
            <person name="Kawai M."/>
            <person name="Futagami T."/>
            <person name="Toyoda A."/>
            <person name="Takaki Y."/>
            <person name="Nishi S."/>
            <person name="Hori S."/>
            <person name="Arai W."/>
            <person name="Tsubouchi T."/>
            <person name="Morono Y."/>
            <person name="Uchiyama I."/>
            <person name="Ito T."/>
            <person name="Fujiyama A."/>
            <person name="Inagaki F."/>
            <person name="Takami H."/>
        </authorList>
    </citation>
    <scope>NUCLEOTIDE SEQUENCE</scope>
    <source>
        <strain evidence="1">Expedition CK06-06</strain>
    </source>
</reference>
<accession>X1F1R1</accession>
<protein>
    <recommendedName>
        <fullName evidence="2">Alpha-D-phosphohexomutase C-terminal domain-containing protein</fullName>
    </recommendedName>
</protein>